<dbReference type="PANTHER" id="PTHR36844:SF1">
    <property type="entry name" value="PROTEASE PRSW"/>
    <property type="match status" value="1"/>
</dbReference>
<dbReference type="GO" id="GO:0008233">
    <property type="term" value="F:peptidase activity"/>
    <property type="evidence" value="ECO:0007669"/>
    <property type="project" value="InterPro"/>
</dbReference>
<feature type="transmembrane region" description="Helical" evidence="1">
    <location>
        <begin position="173"/>
        <end position="194"/>
    </location>
</feature>
<protein>
    <recommendedName>
        <fullName evidence="4">Protease PrsW</fullName>
    </recommendedName>
</protein>
<keyword evidence="1" id="KW-0472">Membrane</keyword>
<feature type="transmembrane region" description="Helical" evidence="1">
    <location>
        <begin position="101"/>
        <end position="121"/>
    </location>
</feature>
<feature type="transmembrane region" description="Helical" evidence="1">
    <location>
        <begin position="38"/>
        <end position="56"/>
    </location>
</feature>
<feature type="transmembrane region" description="Helical" evidence="1">
    <location>
        <begin position="68"/>
        <end position="89"/>
    </location>
</feature>
<accession>A0A1F6ED12</accession>
<dbReference type="Pfam" id="PF13367">
    <property type="entry name" value="PrsW-protease"/>
    <property type="match status" value="1"/>
</dbReference>
<evidence type="ECO:0000313" key="2">
    <source>
        <dbReference type="EMBL" id="OGG71574.1"/>
    </source>
</evidence>
<reference evidence="2 3" key="1">
    <citation type="journal article" date="2016" name="Nat. Commun.">
        <title>Thousands of microbial genomes shed light on interconnected biogeochemical processes in an aquifer system.</title>
        <authorList>
            <person name="Anantharaman K."/>
            <person name="Brown C.T."/>
            <person name="Hug L.A."/>
            <person name="Sharon I."/>
            <person name="Castelle C.J."/>
            <person name="Probst A.J."/>
            <person name="Thomas B.C."/>
            <person name="Singh A."/>
            <person name="Wilkins M.J."/>
            <person name="Karaoz U."/>
            <person name="Brodie E.L."/>
            <person name="Williams K.H."/>
            <person name="Hubbard S.S."/>
            <person name="Banfield J.F."/>
        </authorList>
    </citation>
    <scope>NUCLEOTIDE SEQUENCE [LARGE SCALE GENOMIC DNA]</scope>
</reference>
<dbReference type="STRING" id="1798508.A3A35_01745"/>
<dbReference type="Proteomes" id="UP000179115">
    <property type="component" value="Unassembled WGS sequence"/>
</dbReference>
<feature type="transmembrane region" description="Helical" evidence="1">
    <location>
        <begin position="6"/>
        <end position="26"/>
    </location>
</feature>
<evidence type="ECO:0000313" key="3">
    <source>
        <dbReference type="Proteomes" id="UP000179115"/>
    </source>
</evidence>
<keyword evidence="1" id="KW-0812">Transmembrane</keyword>
<proteinExistence type="predicted"/>
<sequence>MISPEALLFALFGGILPALLWLIFWLREDRLHPEPRRFILYVFLTGMLAVPIVLPLEEITQRYVAGNLMFVIWAFIEEGMKLGAAYVVVLRRREVDEPIDAVMYMITAALGFAALENTLFLLDPLAHGNILVGIINGNLRFLGATLLHVLSSGTVGLFIALSFYRNARLRHRALFIGLILAVFLHALFNFFILYNADGKVLIVFAGVWVGIILLLLFFEKIKQIKRPQFIYLRKK</sequence>
<evidence type="ECO:0000256" key="1">
    <source>
        <dbReference type="SAM" id="Phobius"/>
    </source>
</evidence>
<comment type="caution">
    <text evidence="2">The sequence shown here is derived from an EMBL/GenBank/DDBJ whole genome shotgun (WGS) entry which is preliminary data.</text>
</comment>
<organism evidence="2 3">
    <name type="scientific">Candidatus Kaiserbacteria bacterium RIFCSPLOWO2_01_FULL_51_21</name>
    <dbReference type="NCBI Taxonomy" id="1798508"/>
    <lineage>
        <taxon>Bacteria</taxon>
        <taxon>Candidatus Kaiseribacteriota</taxon>
    </lineage>
</organism>
<dbReference type="EMBL" id="MFLV01000014">
    <property type="protein sequence ID" value="OGG71574.1"/>
    <property type="molecule type" value="Genomic_DNA"/>
</dbReference>
<feature type="transmembrane region" description="Helical" evidence="1">
    <location>
        <begin position="200"/>
        <end position="218"/>
    </location>
</feature>
<dbReference type="InterPro" id="IPR026898">
    <property type="entry name" value="PrsW"/>
</dbReference>
<gene>
    <name evidence="2" type="ORF">A3A35_01745</name>
</gene>
<dbReference type="PANTHER" id="PTHR36844">
    <property type="entry name" value="PROTEASE PRSW"/>
    <property type="match status" value="1"/>
</dbReference>
<dbReference type="AlphaFoldDB" id="A0A1F6ED12"/>
<feature type="transmembrane region" description="Helical" evidence="1">
    <location>
        <begin position="141"/>
        <end position="161"/>
    </location>
</feature>
<name>A0A1F6ED12_9BACT</name>
<evidence type="ECO:0008006" key="4">
    <source>
        <dbReference type="Google" id="ProtNLM"/>
    </source>
</evidence>
<keyword evidence="1" id="KW-1133">Transmembrane helix</keyword>